<evidence type="ECO:0000313" key="2">
    <source>
        <dbReference type="EMBL" id="SEN32810.1"/>
    </source>
</evidence>
<dbReference type="Proteomes" id="UP000199585">
    <property type="component" value="Unassembled WGS sequence"/>
</dbReference>
<evidence type="ECO:0000313" key="3">
    <source>
        <dbReference type="Proteomes" id="UP000199585"/>
    </source>
</evidence>
<dbReference type="EMBL" id="FOCI01000013">
    <property type="protein sequence ID" value="SEN32810.1"/>
    <property type="molecule type" value="Genomic_DNA"/>
</dbReference>
<accession>A0A1H8FMJ0</accession>
<dbReference type="GO" id="GO:0016747">
    <property type="term" value="F:acyltransferase activity, transferring groups other than amino-acyl groups"/>
    <property type="evidence" value="ECO:0007669"/>
    <property type="project" value="InterPro"/>
</dbReference>
<sequence length="236" mass="24831">MTPVPDWSAVIDATWPAAHVSRHGPWVLRHTPGGGRRVNATTASERVTGAQVAKVTATMPHAPFRLHGAPDLDKLLADAGYLDKDATAIMAAPAAALLQPVPGVTAFTVWPPLAVQRDIWAVGGIGPARLAIMDRVTGPRTALLGRIDDRPAGCAFVALHQHTAMLHALEVAVPHRRRGLGRHLTVAAARWAAAQGAVTFSLLVTVANADAGGLYASLGLQQVGCYHYRCPPEEAS</sequence>
<dbReference type="Gene3D" id="3.40.630.30">
    <property type="match status" value="1"/>
</dbReference>
<keyword evidence="2" id="KW-0808">Transferase</keyword>
<dbReference type="InterPro" id="IPR016181">
    <property type="entry name" value="Acyl_CoA_acyltransferase"/>
</dbReference>
<dbReference type="OrthoDB" id="7301318at2"/>
<dbReference type="InterPro" id="IPR000182">
    <property type="entry name" value="GNAT_dom"/>
</dbReference>
<evidence type="ECO:0000259" key="1">
    <source>
        <dbReference type="PROSITE" id="PS51186"/>
    </source>
</evidence>
<name>A0A1H8FMJ0_9RHOB</name>
<dbReference type="SUPFAM" id="SSF55729">
    <property type="entry name" value="Acyl-CoA N-acyltransferases (Nat)"/>
    <property type="match status" value="1"/>
</dbReference>
<organism evidence="2 3">
    <name type="scientific">Loktanella fryxellensis</name>
    <dbReference type="NCBI Taxonomy" id="245187"/>
    <lineage>
        <taxon>Bacteria</taxon>
        <taxon>Pseudomonadati</taxon>
        <taxon>Pseudomonadota</taxon>
        <taxon>Alphaproteobacteria</taxon>
        <taxon>Rhodobacterales</taxon>
        <taxon>Roseobacteraceae</taxon>
        <taxon>Loktanella</taxon>
    </lineage>
</organism>
<feature type="domain" description="N-acetyltransferase" evidence="1">
    <location>
        <begin position="99"/>
        <end position="236"/>
    </location>
</feature>
<dbReference type="Pfam" id="PF00583">
    <property type="entry name" value="Acetyltransf_1"/>
    <property type="match status" value="1"/>
</dbReference>
<dbReference type="AlphaFoldDB" id="A0A1H8FMJ0"/>
<dbReference type="STRING" id="245187.SAMN04488003_11366"/>
<dbReference type="RefSeq" id="WP_089903243.1">
    <property type="nucleotide sequence ID" value="NZ_FOCI01000013.1"/>
</dbReference>
<protein>
    <submittedName>
        <fullName evidence="2">Acetyltransferase (GNAT) family protein</fullName>
    </submittedName>
</protein>
<gene>
    <name evidence="2" type="ORF">SAMN04488003_11366</name>
</gene>
<proteinExistence type="predicted"/>
<reference evidence="2 3" key="1">
    <citation type="submission" date="2016-10" db="EMBL/GenBank/DDBJ databases">
        <authorList>
            <person name="de Groot N.N."/>
        </authorList>
    </citation>
    <scope>NUCLEOTIDE SEQUENCE [LARGE SCALE GENOMIC DNA]</scope>
    <source>
        <strain evidence="2 3">DSM 16213</strain>
    </source>
</reference>
<keyword evidence="3" id="KW-1185">Reference proteome</keyword>
<dbReference type="CDD" id="cd04301">
    <property type="entry name" value="NAT_SF"/>
    <property type="match status" value="1"/>
</dbReference>
<dbReference type="PROSITE" id="PS51186">
    <property type="entry name" value="GNAT"/>
    <property type="match status" value="1"/>
</dbReference>